<gene>
    <name evidence="1" type="ORF">J1605_020442</name>
</gene>
<dbReference type="EMBL" id="JAIQCJ010001201">
    <property type="protein sequence ID" value="KAJ8791720.1"/>
    <property type="molecule type" value="Genomic_DNA"/>
</dbReference>
<accession>A0AB34HLG3</accession>
<evidence type="ECO:0000313" key="1">
    <source>
        <dbReference type="EMBL" id="KAJ8791720.1"/>
    </source>
</evidence>
<organism evidence="1 2">
    <name type="scientific">Eschrichtius robustus</name>
    <name type="common">California gray whale</name>
    <name type="synonym">Eschrichtius gibbosus</name>
    <dbReference type="NCBI Taxonomy" id="9764"/>
    <lineage>
        <taxon>Eukaryota</taxon>
        <taxon>Metazoa</taxon>
        <taxon>Chordata</taxon>
        <taxon>Craniata</taxon>
        <taxon>Vertebrata</taxon>
        <taxon>Euteleostomi</taxon>
        <taxon>Mammalia</taxon>
        <taxon>Eutheria</taxon>
        <taxon>Laurasiatheria</taxon>
        <taxon>Artiodactyla</taxon>
        <taxon>Whippomorpha</taxon>
        <taxon>Cetacea</taxon>
        <taxon>Mysticeti</taxon>
        <taxon>Eschrichtiidae</taxon>
        <taxon>Eschrichtius</taxon>
    </lineage>
</organism>
<name>A0AB34HLG3_ESCRO</name>
<protein>
    <recommendedName>
        <fullName evidence="3">Secreted protein</fullName>
    </recommendedName>
</protein>
<dbReference type="Proteomes" id="UP001159641">
    <property type="component" value="Unassembled WGS sequence"/>
</dbReference>
<dbReference type="AlphaFoldDB" id="A0AB34HLG3"/>
<proteinExistence type="predicted"/>
<reference evidence="1 2" key="1">
    <citation type="submission" date="2022-11" db="EMBL/GenBank/DDBJ databases">
        <title>Whole genome sequence of Eschrichtius robustus ER-17-0199.</title>
        <authorList>
            <person name="Bruniche-Olsen A."/>
            <person name="Black A.N."/>
            <person name="Fields C.J."/>
            <person name="Walden K."/>
            <person name="Dewoody J.A."/>
        </authorList>
    </citation>
    <scope>NUCLEOTIDE SEQUENCE [LARGE SCALE GENOMIC DNA]</scope>
    <source>
        <strain evidence="1">ER-17-0199</strain>
        <tissue evidence="1">Blubber</tissue>
    </source>
</reference>
<keyword evidence="2" id="KW-1185">Reference proteome</keyword>
<comment type="caution">
    <text evidence="1">The sequence shown here is derived from an EMBL/GenBank/DDBJ whole genome shotgun (WGS) entry which is preliminary data.</text>
</comment>
<evidence type="ECO:0000313" key="2">
    <source>
        <dbReference type="Proteomes" id="UP001159641"/>
    </source>
</evidence>
<evidence type="ECO:0008006" key="3">
    <source>
        <dbReference type="Google" id="ProtNLM"/>
    </source>
</evidence>
<sequence>MISPLSLLPCSAAVEAPAAPDSGGAGEPRDHAAPSILRFDPFVTLQLLALAKCYTETVRPSCSTGS</sequence>